<keyword evidence="4" id="KW-1003">Cell membrane</keyword>
<dbReference type="Proteomes" id="UP000637769">
    <property type="component" value="Unassembled WGS sequence"/>
</dbReference>
<dbReference type="Gene3D" id="1.20.58.340">
    <property type="entry name" value="Magnesium transport protein CorA, transmembrane region"/>
    <property type="match status" value="1"/>
</dbReference>
<keyword evidence="6 8" id="KW-1133">Transmembrane helix</keyword>
<feature type="transmembrane region" description="Helical" evidence="8">
    <location>
        <begin position="297"/>
        <end position="318"/>
    </location>
</feature>
<dbReference type="EMBL" id="BMCH01000007">
    <property type="protein sequence ID" value="GGC39052.1"/>
    <property type="molecule type" value="Genomic_DNA"/>
</dbReference>
<comment type="caution">
    <text evidence="9">The sequence shown here is derived from an EMBL/GenBank/DDBJ whole genome shotgun (WGS) entry which is preliminary data.</text>
</comment>
<organism evidence="9 10">
    <name type="scientific">Asaia siamensis</name>
    <dbReference type="NCBI Taxonomy" id="110479"/>
    <lineage>
        <taxon>Bacteria</taxon>
        <taxon>Pseudomonadati</taxon>
        <taxon>Pseudomonadota</taxon>
        <taxon>Alphaproteobacteria</taxon>
        <taxon>Acetobacterales</taxon>
        <taxon>Acetobacteraceae</taxon>
        <taxon>Asaia</taxon>
    </lineage>
</organism>
<dbReference type="PANTHER" id="PTHR46494">
    <property type="entry name" value="CORA FAMILY METAL ION TRANSPORTER (EUROFUNG)"/>
    <property type="match status" value="1"/>
</dbReference>
<keyword evidence="3" id="KW-0813">Transport</keyword>
<evidence type="ECO:0000313" key="10">
    <source>
        <dbReference type="Proteomes" id="UP000637769"/>
    </source>
</evidence>
<evidence type="ECO:0000256" key="4">
    <source>
        <dbReference type="ARBA" id="ARBA00022475"/>
    </source>
</evidence>
<protein>
    <submittedName>
        <fullName evidence="9">Magnesium transport protein CorA</fullName>
    </submittedName>
</protein>
<dbReference type="Pfam" id="PF01544">
    <property type="entry name" value="CorA"/>
    <property type="match status" value="1"/>
</dbReference>
<keyword evidence="10" id="KW-1185">Reference proteome</keyword>
<evidence type="ECO:0000313" key="9">
    <source>
        <dbReference type="EMBL" id="GGC39052.1"/>
    </source>
</evidence>
<dbReference type="SUPFAM" id="SSF143865">
    <property type="entry name" value="CorA soluble domain-like"/>
    <property type="match status" value="1"/>
</dbReference>
<sequence length="328" mass="37257">MFLAHPVGRPIHEIVAAEDAKNVSWLDLIEPSEDEIRLAEAVTGLSLPRRDALEEIESSSRHYRKGDVIYLSTPLVRMIDDRLTTYPVGMVVSPNWLITLRYASYTAFETMSRDLAANDVDFALSDVPELAIHLLETIVNRLADILENAGHTLDTISRTVFADKRSRRRVRNADVLRQTLRKLGESGDLTSSIRESLLGVDRIGMFLGDARYFEFRDTLQTRLRIMGRDVASLNDYVAQMTVKVQFLLDATLGFISIDQNDGMKLLTVVSFVGITPTLLAGIYGMNFKIMPELEWRYGYYYALGLMAFSVLLPLFIFWRRGWFGDRSS</sequence>
<evidence type="ECO:0000256" key="6">
    <source>
        <dbReference type="ARBA" id="ARBA00022989"/>
    </source>
</evidence>
<keyword evidence="7 8" id="KW-0472">Membrane</keyword>
<evidence type="ECO:0000256" key="3">
    <source>
        <dbReference type="ARBA" id="ARBA00022448"/>
    </source>
</evidence>
<dbReference type="CDD" id="cd12837">
    <property type="entry name" value="EcCorA-like_u1"/>
    <property type="match status" value="1"/>
</dbReference>
<dbReference type="SUPFAM" id="SSF144083">
    <property type="entry name" value="Magnesium transport protein CorA, transmembrane region"/>
    <property type="match status" value="1"/>
</dbReference>
<keyword evidence="5 8" id="KW-0812">Transmembrane</keyword>
<dbReference type="PANTHER" id="PTHR46494:SF1">
    <property type="entry name" value="CORA FAMILY METAL ION TRANSPORTER (EUROFUNG)"/>
    <property type="match status" value="1"/>
</dbReference>
<name>A0ABQ1MH34_9PROT</name>
<comment type="subcellular location">
    <subcellularLocation>
        <location evidence="1">Cell membrane</location>
        <topology evidence="1">Multi-pass membrane protein</topology>
    </subcellularLocation>
</comment>
<accession>A0ABQ1MH34</accession>
<dbReference type="Gene3D" id="3.30.460.20">
    <property type="entry name" value="CorA soluble domain-like"/>
    <property type="match status" value="1"/>
</dbReference>
<feature type="transmembrane region" description="Helical" evidence="8">
    <location>
        <begin position="265"/>
        <end position="285"/>
    </location>
</feature>
<evidence type="ECO:0000256" key="7">
    <source>
        <dbReference type="ARBA" id="ARBA00023136"/>
    </source>
</evidence>
<evidence type="ECO:0000256" key="2">
    <source>
        <dbReference type="ARBA" id="ARBA00009765"/>
    </source>
</evidence>
<dbReference type="InterPro" id="IPR045863">
    <property type="entry name" value="CorA_TM1_TM2"/>
</dbReference>
<reference evidence="10" key="1">
    <citation type="journal article" date="2019" name="Int. J. Syst. Evol. Microbiol.">
        <title>The Global Catalogue of Microorganisms (GCM) 10K type strain sequencing project: providing services to taxonomists for standard genome sequencing and annotation.</title>
        <authorList>
            <consortium name="The Broad Institute Genomics Platform"/>
            <consortium name="The Broad Institute Genome Sequencing Center for Infectious Disease"/>
            <person name="Wu L."/>
            <person name="Ma J."/>
        </authorList>
    </citation>
    <scope>NUCLEOTIDE SEQUENCE [LARGE SCALE GENOMIC DNA]</scope>
    <source>
        <strain evidence="10">CCM 7132</strain>
    </source>
</reference>
<gene>
    <name evidence="9" type="primary">corA</name>
    <name evidence="9" type="ORF">GCM10007207_25700</name>
</gene>
<evidence type="ECO:0000256" key="5">
    <source>
        <dbReference type="ARBA" id="ARBA00022692"/>
    </source>
</evidence>
<evidence type="ECO:0000256" key="8">
    <source>
        <dbReference type="SAM" id="Phobius"/>
    </source>
</evidence>
<dbReference type="InterPro" id="IPR002523">
    <property type="entry name" value="MgTranspt_CorA/ZnTranspt_ZntB"/>
</dbReference>
<comment type="similarity">
    <text evidence="2">Belongs to the CorA metal ion transporter (MIT) (TC 1.A.35) family.</text>
</comment>
<dbReference type="RefSeq" id="WP_188427218.1">
    <property type="nucleotide sequence ID" value="NZ_BMCH01000007.1"/>
</dbReference>
<dbReference type="InterPro" id="IPR045861">
    <property type="entry name" value="CorA_cytoplasmic_dom"/>
</dbReference>
<proteinExistence type="inferred from homology"/>
<evidence type="ECO:0000256" key="1">
    <source>
        <dbReference type="ARBA" id="ARBA00004651"/>
    </source>
</evidence>